<dbReference type="InterPro" id="IPR052542">
    <property type="entry name" value="Cholesterol_Oxidase"/>
</dbReference>
<dbReference type="GO" id="GO:0016614">
    <property type="term" value="F:oxidoreductase activity, acting on CH-OH group of donors"/>
    <property type="evidence" value="ECO:0007669"/>
    <property type="project" value="InterPro"/>
</dbReference>
<dbReference type="PANTHER" id="PTHR47470">
    <property type="entry name" value="CHOLESTEROL OXIDASE"/>
    <property type="match status" value="1"/>
</dbReference>
<keyword evidence="9" id="KW-1185">Reference proteome</keyword>
<dbReference type="Proteomes" id="UP000800092">
    <property type="component" value="Unassembled WGS sequence"/>
</dbReference>
<proteinExistence type="inferred from homology"/>
<evidence type="ECO:0000256" key="5">
    <source>
        <dbReference type="RuleBase" id="RU003968"/>
    </source>
</evidence>
<accession>A0A6A6HM87</accession>
<evidence type="ECO:0000256" key="4">
    <source>
        <dbReference type="ARBA" id="ARBA00023002"/>
    </source>
</evidence>
<dbReference type="InterPro" id="IPR003953">
    <property type="entry name" value="FAD-dep_OxRdtase_2_FAD-bd"/>
</dbReference>
<evidence type="ECO:0000256" key="1">
    <source>
        <dbReference type="ARBA" id="ARBA00001974"/>
    </source>
</evidence>
<dbReference type="Gene3D" id="3.40.50.1820">
    <property type="entry name" value="alpha/beta hydrolase"/>
    <property type="match status" value="1"/>
</dbReference>
<keyword evidence="3 5" id="KW-0274">FAD</keyword>
<comment type="similarity">
    <text evidence="5">Belongs to the GMC oxidoreductase family.</text>
</comment>
<dbReference type="PANTHER" id="PTHR47470:SF1">
    <property type="entry name" value="FAD-DEPENDENT OXIDOREDUCTASE 2 FAD BINDING DOMAIN-CONTAINING PROTEIN"/>
    <property type="match status" value="1"/>
</dbReference>
<dbReference type="InterPro" id="IPR036188">
    <property type="entry name" value="FAD/NAD-bd_sf"/>
</dbReference>
<dbReference type="OrthoDB" id="9974421at2759"/>
<evidence type="ECO:0000256" key="6">
    <source>
        <dbReference type="SAM" id="MobiDB-lite"/>
    </source>
</evidence>
<evidence type="ECO:0000256" key="3">
    <source>
        <dbReference type="ARBA" id="ARBA00022827"/>
    </source>
</evidence>
<dbReference type="GO" id="GO:0050660">
    <property type="term" value="F:flavin adenine dinucleotide binding"/>
    <property type="evidence" value="ECO:0007669"/>
    <property type="project" value="InterPro"/>
</dbReference>
<keyword evidence="4" id="KW-0560">Oxidoreductase</keyword>
<gene>
    <name evidence="8" type="ORF">EV356DRAFT_439763</name>
</gene>
<dbReference type="SUPFAM" id="SSF51905">
    <property type="entry name" value="FAD/NAD(P)-binding domain"/>
    <property type="match status" value="1"/>
</dbReference>
<dbReference type="SUPFAM" id="SSF53474">
    <property type="entry name" value="alpha/beta-Hydrolases"/>
    <property type="match status" value="1"/>
</dbReference>
<dbReference type="InterPro" id="IPR029058">
    <property type="entry name" value="AB_hydrolase_fold"/>
</dbReference>
<comment type="cofactor">
    <cofactor evidence="1">
        <name>FAD</name>
        <dbReference type="ChEBI" id="CHEBI:57692"/>
    </cofactor>
</comment>
<feature type="compositionally biased region" description="Basic and acidic residues" evidence="6">
    <location>
        <begin position="10"/>
        <end position="20"/>
    </location>
</feature>
<dbReference type="PROSITE" id="PS00623">
    <property type="entry name" value="GMC_OXRED_1"/>
    <property type="match status" value="1"/>
</dbReference>
<dbReference type="InterPro" id="IPR000172">
    <property type="entry name" value="GMC_OxRdtase_N"/>
</dbReference>
<sequence length="1263" mass="140210">MRSKTNSAKIEGEPRARTFSRDANGSSFPRIGRPVELLRHSYDVVVIGSGYGGGVAASRMARGGQSVCLLERGKERWPGEFPTSFKDAATQIHVTGDENASDERSVPIDRGNPTGLYHLMIGEGQNAFVGNGLGGTSLLNANVFLRADKGTMEKDEWPEELTQEGALDPYYDRAEKMLEPETYPENLPEPLKLKLLREQTDLVRKYGRKEGWDPKFYRVPQTTKFADGRNSTGIEMKASTLTGQDSTGINDGSKTTTLVTYLADAWNWGAEIFCECEVRLIKKHPKEGYLVFFAWHGSRRDAFKEEMLHDLMWVHAKKFVFLGAGTLGTTEIMLRSKERGLPLSDRVGQDMSGNGDLLAFGYNTNAEVNAMGHEDPNPDNPVGPTITGVIDCREQENPLDGFVIEEGAVPRALTHLLQPLLLSLPGKIFPPSLTAVEKQQQKLAAWKSTLLGPYHAQGSLARTQVYLIMSHDANQARMTLKHNKPALEFLGVGRQKHLEKLNDLMSKMTNSSGGTFIQNPFYADFNQQEITVHPVGGMSMSVDGTPEEGATTQFGEVLTGKGKEIYEGLIVVDGALVPTALGVNPFATITALAERSVAAAARKKGITIDYDTVNGPIDPYGNPTYVPSPDHFDDLAAIKKAEAEIDEARAAGKAGTIFTEVMKGYIHIGDEIDDFEVAFDQARSETADAHFYLSVHAWDTNELVSRADHQAMLTGTFSNGMEGSPFMVSRGDFHLFNEDHHAPDQTNLTYDFDMIGTNDEVIHFNGIKVVNPTVAFSISRTWQATSSLYVTLSRPEDNHSIVGKGILHIGWHDFGRELSSFDALGHNFRLRLRTAASFLQYFTSQVATSFLAPLTSLQWPTLQYPGEDPYKKIPPSKTFSPQAIDGEVTLMKMWEPTGGLRDGEKVHDILFVPGAAVDHQIYALPTIKKNAIDYFTAAGYRCWSNTHRVGKTPLAHKHFTVYDARLDIAAALSTIRLAQEQQYGSAPEPIYVVAHCAGSIALSMGLLDGTIPASWLRGVTASNVFMFPRYTPLNKWKASLPVHLTDIYRRFTGSKWFDCTSKKSDAYTQHLLNQLLRFYPAGWNELCTSVACHRSELAFGRLWSHDRLNRATHDQLDRFLGGCSMTCLDHLVQMGLHGKVIDSDGCDLLDEDHLQKLQGLPIQLIYGTENAVFDPSCTLWDYERLRQKFGEQGYSREAFKGHGHLDCWMSETAAVKNGVFDVVRRKIDEGFDRFMSRSRKNSRRKTVGNSMTTVVNGNGIRRV</sequence>
<dbReference type="Gene3D" id="3.50.50.60">
    <property type="entry name" value="FAD/NAD(P)-binding domain"/>
    <property type="match status" value="3"/>
</dbReference>
<evidence type="ECO:0000256" key="2">
    <source>
        <dbReference type="ARBA" id="ARBA00022630"/>
    </source>
</evidence>
<evidence type="ECO:0000313" key="8">
    <source>
        <dbReference type="EMBL" id="KAF2238918.1"/>
    </source>
</evidence>
<dbReference type="AlphaFoldDB" id="A0A6A6HM87"/>
<evidence type="ECO:0000313" key="9">
    <source>
        <dbReference type="Proteomes" id="UP000800092"/>
    </source>
</evidence>
<name>A0A6A6HM87_VIRVR</name>
<dbReference type="Pfam" id="PF00732">
    <property type="entry name" value="GMC_oxred_N"/>
    <property type="match status" value="1"/>
</dbReference>
<dbReference type="EMBL" id="ML991774">
    <property type="protein sequence ID" value="KAF2238918.1"/>
    <property type="molecule type" value="Genomic_DNA"/>
</dbReference>
<keyword evidence="2 5" id="KW-0285">Flavoprotein</keyword>
<protein>
    <submittedName>
        <fullName evidence="8">FAD/NAD(P)-binding domain-containing protein</fullName>
    </submittedName>
</protein>
<organism evidence="8 9">
    <name type="scientific">Viridothelium virens</name>
    <name type="common">Speckled blister lichen</name>
    <name type="synonym">Trypethelium virens</name>
    <dbReference type="NCBI Taxonomy" id="1048519"/>
    <lineage>
        <taxon>Eukaryota</taxon>
        <taxon>Fungi</taxon>
        <taxon>Dikarya</taxon>
        <taxon>Ascomycota</taxon>
        <taxon>Pezizomycotina</taxon>
        <taxon>Dothideomycetes</taxon>
        <taxon>Dothideomycetes incertae sedis</taxon>
        <taxon>Trypetheliales</taxon>
        <taxon>Trypetheliaceae</taxon>
        <taxon>Viridothelium</taxon>
    </lineage>
</organism>
<feature type="region of interest" description="Disordered" evidence="6">
    <location>
        <begin position="1"/>
        <end position="26"/>
    </location>
</feature>
<feature type="domain" description="Glucose-methanol-choline oxidoreductase N-terminal" evidence="7">
    <location>
        <begin position="130"/>
        <end position="153"/>
    </location>
</feature>
<evidence type="ECO:0000259" key="7">
    <source>
        <dbReference type="PROSITE" id="PS00623"/>
    </source>
</evidence>
<dbReference type="Pfam" id="PF00890">
    <property type="entry name" value="FAD_binding_2"/>
    <property type="match status" value="1"/>
</dbReference>
<reference evidence="8" key="1">
    <citation type="journal article" date="2020" name="Stud. Mycol.">
        <title>101 Dothideomycetes genomes: a test case for predicting lifestyles and emergence of pathogens.</title>
        <authorList>
            <person name="Haridas S."/>
            <person name="Albert R."/>
            <person name="Binder M."/>
            <person name="Bloem J."/>
            <person name="Labutti K."/>
            <person name="Salamov A."/>
            <person name="Andreopoulos B."/>
            <person name="Baker S."/>
            <person name="Barry K."/>
            <person name="Bills G."/>
            <person name="Bluhm B."/>
            <person name="Cannon C."/>
            <person name="Castanera R."/>
            <person name="Culley D."/>
            <person name="Daum C."/>
            <person name="Ezra D."/>
            <person name="Gonzalez J."/>
            <person name="Henrissat B."/>
            <person name="Kuo A."/>
            <person name="Liang C."/>
            <person name="Lipzen A."/>
            <person name="Lutzoni F."/>
            <person name="Magnuson J."/>
            <person name="Mondo S."/>
            <person name="Nolan M."/>
            <person name="Ohm R."/>
            <person name="Pangilinan J."/>
            <person name="Park H.-J."/>
            <person name="Ramirez L."/>
            <person name="Alfaro M."/>
            <person name="Sun H."/>
            <person name="Tritt A."/>
            <person name="Yoshinaga Y."/>
            <person name="Zwiers L.-H."/>
            <person name="Turgeon B."/>
            <person name="Goodwin S."/>
            <person name="Spatafora J."/>
            <person name="Crous P."/>
            <person name="Grigoriev I."/>
        </authorList>
    </citation>
    <scope>NUCLEOTIDE SEQUENCE</scope>
    <source>
        <strain evidence="8">Tuck. ex Michener</strain>
    </source>
</reference>